<evidence type="ECO:0000313" key="18">
    <source>
        <dbReference type="Proteomes" id="UP001449582"/>
    </source>
</evidence>
<dbReference type="Gene3D" id="3.40.50.300">
    <property type="entry name" value="P-loop containing nucleotide triphosphate hydrolases"/>
    <property type="match status" value="1"/>
</dbReference>
<comment type="subcellular location">
    <subcellularLocation>
        <location evidence="13">Cell membrane</location>
        <topology evidence="13">Multi-pass membrane protein</topology>
        <orientation evidence="13">Cytoplasmic side</orientation>
    </subcellularLocation>
    <subcellularLocation>
        <location evidence="1">Membrane</location>
    </subcellularLocation>
</comment>
<protein>
    <recommendedName>
        <fullName evidence="13">ATP-dependent zinc metalloprotease FtsH</fullName>
        <ecNumber evidence="13">3.4.24.-</ecNumber>
    </recommendedName>
</protein>
<dbReference type="Pfam" id="PF17862">
    <property type="entry name" value="AAA_lid_3"/>
    <property type="match status" value="1"/>
</dbReference>
<dbReference type="SUPFAM" id="SSF52540">
    <property type="entry name" value="P-loop containing nucleoside triphosphate hydrolases"/>
    <property type="match status" value="1"/>
</dbReference>
<dbReference type="EC" id="3.4.24.-" evidence="13"/>
<evidence type="ECO:0000259" key="16">
    <source>
        <dbReference type="SMART" id="SM00382"/>
    </source>
</evidence>
<comment type="similarity">
    <text evidence="14">Belongs to the AAA ATPase family.</text>
</comment>
<dbReference type="EMBL" id="BAABQM010000004">
    <property type="protein sequence ID" value="GAA5414896.1"/>
    <property type="molecule type" value="Genomic_DNA"/>
</dbReference>
<dbReference type="Proteomes" id="UP001449582">
    <property type="component" value="Unassembled WGS sequence"/>
</dbReference>
<evidence type="ECO:0000256" key="7">
    <source>
        <dbReference type="ARBA" id="ARBA00022801"/>
    </source>
</evidence>
<organism evidence="17 18">
    <name type="scientific">Ureaplasma ceti</name>
    <dbReference type="NCBI Taxonomy" id="3119530"/>
    <lineage>
        <taxon>Bacteria</taxon>
        <taxon>Bacillati</taxon>
        <taxon>Mycoplasmatota</taxon>
        <taxon>Mycoplasmoidales</taxon>
        <taxon>Mycoplasmoidaceae</taxon>
        <taxon>Ureaplasma</taxon>
    </lineage>
</organism>
<feature type="binding site" evidence="13">
    <location>
        <position position="564"/>
    </location>
    <ligand>
        <name>Zn(2+)</name>
        <dbReference type="ChEBI" id="CHEBI:29105"/>
        <note>catalytic</note>
    </ligand>
</feature>
<feature type="compositionally biased region" description="Low complexity" evidence="15">
    <location>
        <begin position="786"/>
        <end position="799"/>
    </location>
</feature>
<keyword evidence="18" id="KW-1185">Reference proteome</keyword>
<dbReference type="Gene3D" id="1.20.58.760">
    <property type="entry name" value="Peptidase M41"/>
    <property type="match status" value="1"/>
</dbReference>
<feature type="binding site" evidence="13">
    <location>
        <position position="568"/>
    </location>
    <ligand>
        <name>Zn(2+)</name>
        <dbReference type="ChEBI" id="CHEBI:29105"/>
        <note>catalytic</note>
    </ligand>
</feature>
<keyword evidence="7 13" id="KW-0378">Hydrolase</keyword>
<evidence type="ECO:0000256" key="6">
    <source>
        <dbReference type="ARBA" id="ARBA00022741"/>
    </source>
</evidence>
<dbReference type="SMART" id="SM00382">
    <property type="entry name" value="AAA"/>
    <property type="match status" value="1"/>
</dbReference>
<evidence type="ECO:0000256" key="8">
    <source>
        <dbReference type="ARBA" id="ARBA00022833"/>
    </source>
</evidence>
<dbReference type="InterPro" id="IPR041569">
    <property type="entry name" value="AAA_lid_3"/>
</dbReference>
<dbReference type="SUPFAM" id="SSF140990">
    <property type="entry name" value="FtsH protease domain-like"/>
    <property type="match status" value="1"/>
</dbReference>
<keyword evidence="12 13" id="KW-0472">Membrane</keyword>
<dbReference type="PROSITE" id="PS00674">
    <property type="entry name" value="AAA"/>
    <property type="match status" value="1"/>
</dbReference>
<keyword evidence="4 13" id="KW-0812">Transmembrane</keyword>
<evidence type="ECO:0000256" key="3">
    <source>
        <dbReference type="ARBA" id="ARBA00022670"/>
    </source>
</evidence>
<dbReference type="PANTHER" id="PTHR23076">
    <property type="entry name" value="METALLOPROTEASE M41 FTSH"/>
    <property type="match status" value="1"/>
</dbReference>
<feature type="binding site" evidence="13">
    <location>
        <position position="643"/>
    </location>
    <ligand>
        <name>Zn(2+)</name>
        <dbReference type="ChEBI" id="CHEBI:29105"/>
        <note>catalytic</note>
    </ligand>
</feature>
<evidence type="ECO:0000256" key="2">
    <source>
        <dbReference type="ARBA" id="ARBA00010044"/>
    </source>
</evidence>
<reference evidence="17" key="1">
    <citation type="submission" date="2024-02" db="EMBL/GenBank/DDBJ databases">
        <title>Draft genome sequence of new strains in genus Ureaplasma.</title>
        <authorList>
            <person name="Nakajima Y."/>
            <person name="Segawa T."/>
        </authorList>
    </citation>
    <scope>NUCLEOTIDE SEQUENCE [LARGE SCALE GENOMIC DNA]</scope>
    <source>
        <strain evidence="17">OM1</strain>
    </source>
</reference>
<evidence type="ECO:0000256" key="1">
    <source>
        <dbReference type="ARBA" id="ARBA00004370"/>
    </source>
</evidence>
<keyword evidence="5 13" id="KW-0479">Metal-binding</keyword>
<dbReference type="Gene3D" id="1.10.8.60">
    <property type="match status" value="1"/>
</dbReference>
<evidence type="ECO:0000256" key="13">
    <source>
        <dbReference type="HAMAP-Rule" id="MF_01458"/>
    </source>
</evidence>
<proteinExistence type="inferred from homology"/>
<dbReference type="InterPro" id="IPR003960">
    <property type="entry name" value="ATPase_AAA_CS"/>
</dbReference>
<dbReference type="InterPro" id="IPR027417">
    <property type="entry name" value="P-loop_NTPase"/>
</dbReference>
<dbReference type="CDD" id="cd19501">
    <property type="entry name" value="RecA-like_FtsH"/>
    <property type="match status" value="1"/>
</dbReference>
<comment type="caution">
    <text evidence="17">The sequence shown here is derived from an EMBL/GenBank/DDBJ whole genome shotgun (WGS) entry which is preliminary data.</text>
</comment>
<feature type="binding site" evidence="13">
    <location>
        <begin position="340"/>
        <end position="347"/>
    </location>
    <ligand>
        <name>ATP</name>
        <dbReference type="ChEBI" id="CHEBI:30616"/>
    </ligand>
</feature>
<dbReference type="RefSeq" id="WP_353290056.1">
    <property type="nucleotide sequence ID" value="NZ_BAABQM010000004.1"/>
</dbReference>
<feature type="region of interest" description="Disordered" evidence="15">
    <location>
        <begin position="21"/>
        <end position="43"/>
    </location>
</feature>
<sequence length="799" mass="87395">MKRFTFRSWIYNLFDKHDSRKKSDELAQPKGEVNTSANASSKKDDSKKKTLWKKLGIWALIVSILGAIIAIIAVYATRKTEIKLTDPTVSYTLDSKAKTAPGQLPLVSAGNITTKPITISSGVLDFTDRVTGEQYSVDLSATNPNGALLAAYYRGTSNQISLKLQPKAGLPIVVNVDRTVLPSDNSLMVYHIGQSRIIVQMTDKGPIITSTNIENASVSALNEQLSPLIHILTSAYNNATYAPAGFNWWALFSTLVPIIILILIFWMSNSMMKKQMGGQDSIFGMGKTNLKPTKTKVRFSDVAGIDEVETELREIVDYVKNPKKYAAMGARAPKGIMLYGPPGTGKTLISKAVAGEANCSFYAISGSAFEDMLVGVGAKRVKDLFSKARKDAPSIIFIDEIDSVASKRGKNDIIGGGGGVADQTINQLLTEMDGFSTDSGVVVIAATNRLEALDEAILRPGRFDRQIQVTLPDIKGREAILKIHARNKNLSSKVNLRDIARRTAGFSGAQLENVMNEAALLAVRNNQTVITTNDLDEGIDRTIGGPARKGRAINEEERRQIAYHEAGHALVGLHSKNTDVVQKITIIPRGNAAGYTMQTPANQEMSIQRKVDLLNQVRMTLGGRAAEEIIFGKDAITTGASNDLYKVSQIVRAMVLQLGMTSKMGLTQYVPSEGQQPYQKLYSEQTAREADETIEAIIQKEYQNAKDIILTNRKELDLIVETLLVLETIVKEQIDYIHENLKLPPEVLNSNTSKLNDKSSDENDKDSSGTDSNESNDEQSPKNDDNNNGPNNNPVDSNL</sequence>
<evidence type="ECO:0000256" key="12">
    <source>
        <dbReference type="ARBA" id="ARBA00023136"/>
    </source>
</evidence>
<dbReference type="NCBIfam" id="TIGR01241">
    <property type="entry name" value="FtsH_fam"/>
    <property type="match status" value="1"/>
</dbReference>
<keyword evidence="9 13" id="KW-0067">ATP-binding</keyword>
<evidence type="ECO:0000256" key="9">
    <source>
        <dbReference type="ARBA" id="ARBA00022840"/>
    </source>
</evidence>
<dbReference type="PANTHER" id="PTHR23076:SF97">
    <property type="entry name" value="ATP-DEPENDENT ZINC METALLOPROTEASE YME1L1"/>
    <property type="match status" value="1"/>
</dbReference>
<feature type="active site" evidence="13">
    <location>
        <position position="565"/>
    </location>
</feature>
<dbReference type="HAMAP" id="MF_01458">
    <property type="entry name" value="FtsH"/>
    <property type="match status" value="1"/>
</dbReference>
<comment type="subunit">
    <text evidence="13">Homohexamer.</text>
</comment>
<feature type="region of interest" description="Disordered" evidence="15">
    <location>
        <begin position="747"/>
        <end position="799"/>
    </location>
</feature>
<keyword evidence="11 13" id="KW-0482">Metalloprotease</keyword>
<accession>A0ABP9UAM9</accession>
<feature type="domain" description="AAA+ ATPase" evidence="16">
    <location>
        <begin position="332"/>
        <end position="473"/>
    </location>
</feature>
<name>A0ABP9UAM9_9BACT</name>
<evidence type="ECO:0000256" key="11">
    <source>
        <dbReference type="ARBA" id="ARBA00023049"/>
    </source>
</evidence>
<dbReference type="InterPro" id="IPR003593">
    <property type="entry name" value="AAA+_ATPase"/>
</dbReference>
<keyword evidence="10 13" id="KW-1133">Transmembrane helix</keyword>
<comment type="similarity">
    <text evidence="2 13">In the C-terminal section; belongs to the peptidase M41 family.</text>
</comment>
<evidence type="ECO:0000256" key="15">
    <source>
        <dbReference type="SAM" id="MobiDB-lite"/>
    </source>
</evidence>
<keyword evidence="8 13" id="KW-0862">Zinc</keyword>
<keyword evidence="3 13" id="KW-0645">Protease</keyword>
<keyword evidence="13" id="KW-1003">Cell membrane</keyword>
<dbReference type="Pfam" id="PF00004">
    <property type="entry name" value="AAA"/>
    <property type="match status" value="1"/>
</dbReference>
<dbReference type="InterPro" id="IPR005936">
    <property type="entry name" value="FtsH"/>
</dbReference>
<dbReference type="InterPro" id="IPR037219">
    <property type="entry name" value="Peptidase_M41-like"/>
</dbReference>
<comment type="similarity">
    <text evidence="13">In the central section; belongs to the AAA ATPase family.</text>
</comment>
<dbReference type="InterPro" id="IPR003959">
    <property type="entry name" value="ATPase_AAA_core"/>
</dbReference>
<comment type="function">
    <text evidence="13">Acts as a processive, ATP-dependent zinc metallopeptidase for both cytoplasmic and membrane proteins. Plays a role in the quality control of integral membrane proteins.</text>
</comment>
<evidence type="ECO:0000313" key="17">
    <source>
        <dbReference type="EMBL" id="GAA5414896.1"/>
    </source>
</evidence>
<feature type="transmembrane region" description="Helical" evidence="13">
    <location>
        <begin position="246"/>
        <end position="266"/>
    </location>
</feature>
<evidence type="ECO:0000256" key="5">
    <source>
        <dbReference type="ARBA" id="ARBA00022723"/>
    </source>
</evidence>
<keyword evidence="6 13" id="KW-0547">Nucleotide-binding</keyword>
<evidence type="ECO:0000256" key="10">
    <source>
        <dbReference type="ARBA" id="ARBA00022989"/>
    </source>
</evidence>
<dbReference type="InterPro" id="IPR000642">
    <property type="entry name" value="Peptidase_M41"/>
</dbReference>
<evidence type="ECO:0000256" key="4">
    <source>
        <dbReference type="ARBA" id="ARBA00022692"/>
    </source>
</evidence>
<gene>
    <name evidence="13" type="primary">ftsH</name>
    <name evidence="17" type="ORF">UREOM_6070</name>
</gene>
<feature type="compositionally biased region" description="Basic and acidic residues" evidence="15">
    <location>
        <begin position="755"/>
        <end position="768"/>
    </location>
</feature>
<evidence type="ECO:0000256" key="14">
    <source>
        <dbReference type="RuleBase" id="RU003651"/>
    </source>
</evidence>
<comment type="cofactor">
    <cofactor evidence="13">
        <name>Zn(2+)</name>
        <dbReference type="ChEBI" id="CHEBI:29105"/>
    </cofactor>
    <text evidence="13">Binds 1 zinc ion per subunit.</text>
</comment>
<feature type="transmembrane region" description="Helical" evidence="13">
    <location>
        <begin position="55"/>
        <end position="76"/>
    </location>
</feature>
<dbReference type="Pfam" id="PF01434">
    <property type="entry name" value="Peptidase_M41"/>
    <property type="match status" value="1"/>
</dbReference>